<evidence type="ECO:0000256" key="4">
    <source>
        <dbReference type="PROSITE-ProRule" id="PRU10007"/>
    </source>
</evidence>
<protein>
    <recommendedName>
        <fullName evidence="3">Aldehyde dehydrogenase</fullName>
    </recommendedName>
</protein>
<evidence type="ECO:0000259" key="6">
    <source>
        <dbReference type="Pfam" id="PF00171"/>
    </source>
</evidence>
<organism evidence="7 8">
    <name type="scientific">Sphingomonas sanxanigenens DSM 19645 = NX02</name>
    <dbReference type="NCBI Taxonomy" id="1123269"/>
    <lineage>
        <taxon>Bacteria</taxon>
        <taxon>Pseudomonadati</taxon>
        <taxon>Pseudomonadota</taxon>
        <taxon>Alphaproteobacteria</taxon>
        <taxon>Sphingomonadales</taxon>
        <taxon>Sphingomonadaceae</taxon>
        <taxon>Sphingomonas</taxon>
    </lineage>
</organism>
<dbReference type="KEGG" id="ssan:NX02_11300"/>
<dbReference type="PANTHER" id="PTHR43111">
    <property type="entry name" value="ALDEHYDE DEHYDROGENASE B-RELATED"/>
    <property type="match status" value="1"/>
</dbReference>
<dbReference type="EMBL" id="CP006644">
    <property type="protein sequence ID" value="AHE53971.1"/>
    <property type="molecule type" value="Genomic_DNA"/>
</dbReference>
<gene>
    <name evidence="7" type="ORF">NX02_11300</name>
</gene>
<dbReference type="SUPFAM" id="SSF53720">
    <property type="entry name" value="ALDH-like"/>
    <property type="match status" value="1"/>
</dbReference>
<evidence type="ECO:0000256" key="3">
    <source>
        <dbReference type="ARBA" id="ARBA00044146"/>
    </source>
</evidence>
<dbReference type="FunFam" id="3.40.309.10:FF:000017">
    <property type="entry name" value="Aldehyde dehydrogenase B"/>
    <property type="match status" value="1"/>
</dbReference>
<dbReference type="InterPro" id="IPR016161">
    <property type="entry name" value="Ald_DH/histidinol_DH"/>
</dbReference>
<evidence type="ECO:0000313" key="7">
    <source>
        <dbReference type="EMBL" id="AHE53971.1"/>
    </source>
</evidence>
<dbReference type="Pfam" id="PF00171">
    <property type="entry name" value="Aldedh"/>
    <property type="match status" value="1"/>
</dbReference>
<dbReference type="PROSITE" id="PS00070">
    <property type="entry name" value="ALDEHYDE_DEHYDR_CYS"/>
    <property type="match status" value="1"/>
</dbReference>
<dbReference type="InterPro" id="IPR015590">
    <property type="entry name" value="Aldehyde_DH_dom"/>
</dbReference>
<evidence type="ECO:0000256" key="5">
    <source>
        <dbReference type="RuleBase" id="RU003345"/>
    </source>
</evidence>
<dbReference type="InterPro" id="IPR016160">
    <property type="entry name" value="Ald_DH_CS_CYS"/>
</dbReference>
<evidence type="ECO:0000313" key="8">
    <source>
        <dbReference type="Proteomes" id="UP000018851"/>
    </source>
</evidence>
<comment type="similarity">
    <text evidence="1 5">Belongs to the aldehyde dehydrogenase family.</text>
</comment>
<evidence type="ECO:0000256" key="1">
    <source>
        <dbReference type="ARBA" id="ARBA00009986"/>
    </source>
</evidence>
<evidence type="ECO:0000256" key="2">
    <source>
        <dbReference type="ARBA" id="ARBA00023002"/>
    </source>
</evidence>
<feature type="domain" description="Aldehyde dehydrogenase" evidence="6">
    <location>
        <begin position="31"/>
        <end position="497"/>
    </location>
</feature>
<dbReference type="PATRIC" id="fig|1123269.5.peg.2196"/>
<name>W0AA72_9SPHN</name>
<dbReference type="STRING" id="1123269.NX02_11300"/>
<dbReference type="HOGENOM" id="CLU_005391_0_2_5"/>
<dbReference type="InterPro" id="IPR016162">
    <property type="entry name" value="Ald_DH_N"/>
</dbReference>
<dbReference type="PANTHER" id="PTHR43111:SF1">
    <property type="entry name" value="ALDEHYDE DEHYDROGENASE B-RELATED"/>
    <property type="match status" value="1"/>
</dbReference>
<dbReference type="CDD" id="cd07116">
    <property type="entry name" value="ALDH_ACDHII-AcoD"/>
    <property type="match status" value="1"/>
</dbReference>
<dbReference type="GO" id="GO:0004030">
    <property type="term" value="F:aldehyde dehydrogenase [NAD(P)+] activity"/>
    <property type="evidence" value="ECO:0007669"/>
    <property type="project" value="UniProtKB-ARBA"/>
</dbReference>
<sequence length="510" mass="55218">MEREMLQQAIDSLAAKSLIRERYDNFIGGAWVAPSRGAYFDNVSPVSGEVVCKVARSSAEDIDLALDAAHAAKGAWGETSAADRASVLLKVAQRMEENLDLLAMAETIDNGKPIRETTAADIPLAIDHFRYFASCVRAQEGSIAEIDKNTIAYHFHEPLGVVGQIIPWNFPILMAAWKLAPALAAGNCVVLKPAEQTPMSIMVLMDLIGDLLPPGVLNVVNGFGLEAGKPLATSKRISKIAFTGETSTGRLIMQYASENLIPVTLELGGKSPNIFFADVMDADDDYFDKCLEGFAMFALNQGEVCTCPSRALIQDSIYDAFIERAVARVKSIKQGNPLDPATMIGAQASSEQLDKILSYIAVGKDEGARVLTGGDRAALGADLDGGFYITPTILEGHNRMRVFQEEIFGPVLAVTRFTDEADALAIANDTLYGLGAGVWTRDGNTAYRMGRAIQAGRVWTNCYHAYPAHAAFGGYKQSGIGRETHKMMLDHYQQTKNLLVSYSPKALGFF</sequence>
<proteinExistence type="inferred from homology"/>
<dbReference type="InterPro" id="IPR016163">
    <property type="entry name" value="Ald_DH_C"/>
</dbReference>
<dbReference type="Proteomes" id="UP000018851">
    <property type="component" value="Chromosome"/>
</dbReference>
<feature type="active site" evidence="4">
    <location>
        <position position="266"/>
    </location>
</feature>
<dbReference type="Gene3D" id="3.40.309.10">
    <property type="entry name" value="Aldehyde Dehydrogenase, Chain A, domain 2"/>
    <property type="match status" value="1"/>
</dbReference>
<reference evidence="7 8" key="1">
    <citation type="submission" date="2013-07" db="EMBL/GenBank/DDBJ databases">
        <title>Completed genome of Sphingomonas sanxanigenens NX02.</title>
        <authorList>
            <person name="Ma T."/>
            <person name="Huang H."/>
            <person name="Wu M."/>
            <person name="Li X."/>
            <person name="Li G."/>
        </authorList>
    </citation>
    <scope>NUCLEOTIDE SEQUENCE [LARGE SCALE GENOMIC DNA]</scope>
    <source>
        <strain evidence="7 8">NX02</strain>
    </source>
</reference>
<keyword evidence="8" id="KW-1185">Reference proteome</keyword>
<dbReference type="AlphaFoldDB" id="W0AA72"/>
<dbReference type="InterPro" id="IPR029510">
    <property type="entry name" value="Ald_DH_CS_GLU"/>
</dbReference>
<dbReference type="PROSITE" id="PS00687">
    <property type="entry name" value="ALDEHYDE_DEHYDR_GLU"/>
    <property type="match status" value="1"/>
</dbReference>
<keyword evidence="2 5" id="KW-0560">Oxidoreductase</keyword>
<accession>W0AA72</accession>
<dbReference type="Gene3D" id="3.40.605.10">
    <property type="entry name" value="Aldehyde Dehydrogenase, Chain A, domain 1"/>
    <property type="match status" value="1"/>
</dbReference>
<dbReference type="eggNOG" id="COG1012">
    <property type="taxonomic scope" value="Bacteria"/>
</dbReference>
<dbReference type="FunFam" id="3.40.605.10:FF:000001">
    <property type="entry name" value="Aldehyde dehydrogenase 1"/>
    <property type="match status" value="1"/>
</dbReference>